<gene>
    <name evidence="2" type="ORF">ECRASSUSDP1_LOCUS28195</name>
</gene>
<dbReference type="EMBL" id="CAMPGE010029097">
    <property type="protein sequence ID" value="CAI2386573.1"/>
    <property type="molecule type" value="Genomic_DNA"/>
</dbReference>
<feature type="region of interest" description="Disordered" evidence="1">
    <location>
        <begin position="333"/>
        <end position="355"/>
    </location>
</feature>
<feature type="region of interest" description="Disordered" evidence="1">
    <location>
        <begin position="151"/>
        <end position="226"/>
    </location>
</feature>
<evidence type="ECO:0000256" key="1">
    <source>
        <dbReference type="SAM" id="MobiDB-lite"/>
    </source>
</evidence>
<feature type="compositionally biased region" description="Low complexity" evidence="1">
    <location>
        <begin position="183"/>
        <end position="192"/>
    </location>
</feature>
<feature type="compositionally biased region" description="Basic residues" evidence="1">
    <location>
        <begin position="333"/>
        <end position="346"/>
    </location>
</feature>
<reference evidence="2" key="1">
    <citation type="submission" date="2023-07" db="EMBL/GenBank/DDBJ databases">
        <authorList>
            <consortium name="AG Swart"/>
            <person name="Singh M."/>
            <person name="Singh A."/>
            <person name="Seah K."/>
            <person name="Emmerich C."/>
        </authorList>
    </citation>
    <scope>NUCLEOTIDE SEQUENCE</scope>
    <source>
        <strain evidence="2">DP1</strain>
    </source>
</reference>
<organism evidence="2 3">
    <name type="scientific">Euplotes crassus</name>
    <dbReference type="NCBI Taxonomy" id="5936"/>
    <lineage>
        <taxon>Eukaryota</taxon>
        <taxon>Sar</taxon>
        <taxon>Alveolata</taxon>
        <taxon>Ciliophora</taxon>
        <taxon>Intramacronucleata</taxon>
        <taxon>Spirotrichea</taxon>
        <taxon>Hypotrichia</taxon>
        <taxon>Euplotida</taxon>
        <taxon>Euplotidae</taxon>
        <taxon>Moneuplotes</taxon>
    </lineage>
</organism>
<proteinExistence type="predicted"/>
<comment type="caution">
    <text evidence="2">The sequence shown here is derived from an EMBL/GenBank/DDBJ whole genome shotgun (WGS) entry which is preliminary data.</text>
</comment>
<name>A0AAD2DBH6_EUPCR</name>
<sequence length="371" mass="41752">MSQNGSENYEDYEPLVVMAQEISSLKEECATVKEGISEDNKHSSQLSTLLDDKDDEIEEKVNRKCKNIIKCVHEVPWLRGKYSPELLKSAAEYFKINLPCQPNSCRIVTFCAINVKHRLNALVKVLDSKCFMYIPKTKEFYILEADTSDEEDNTSALQDKTSPPSADSTTSNAQNDLTMTPDTPTAPSISPSRTPPTTPQTPLNRTPTAQNLHSKGSLKPPFPVRSLPEATQNPTLCAICKISFTQLRLPLCDVMISATYLNKVPTALSGRPVDIFGVPEEDNIAVCRSCFLDFKQEIADLSKANPMYNTIKYIIPEDSLTIHTRRCEYKLEKPKRRRSKNLVKPKKGTEEEEEPNFCGKEIVKIYDNPKP</sequence>
<evidence type="ECO:0000313" key="3">
    <source>
        <dbReference type="Proteomes" id="UP001295684"/>
    </source>
</evidence>
<accession>A0AAD2DBH6</accession>
<keyword evidence="3" id="KW-1185">Reference proteome</keyword>
<feature type="compositionally biased region" description="Polar residues" evidence="1">
    <location>
        <begin position="154"/>
        <end position="182"/>
    </location>
</feature>
<dbReference type="Proteomes" id="UP001295684">
    <property type="component" value="Unassembled WGS sequence"/>
</dbReference>
<evidence type="ECO:0000313" key="2">
    <source>
        <dbReference type="EMBL" id="CAI2386573.1"/>
    </source>
</evidence>
<dbReference type="AlphaFoldDB" id="A0AAD2DBH6"/>
<protein>
    <submittedName>
        <fullName evidence="2">Uncharacterized protein</fullName>
    </submittedName>
</protein>